<feature type="transmembrane region" description="Helical" evidence="6">
    <location>
        <begin position="130"/>
        <end position="154"/>
    </location>
</feature>
<name>A0A544QLS8_9EURY</name>
<feature type="transmembrane region" description="Helical" evidence="6">
    <location>
        <begin position="358"/>
        <end position="377"/>
    </location>
</feature>
<evidence type="ECO:0000256" key="6">
    <source>
        <dbReference type="SAM" id="Phobius"/>
    </source>
</evidence>
<evidence type="ECO:0000256" key="4">
    <source>
        <dbReference type="ARBA" id="ARBA00022989"/>
    </source>
</evidence>
<dbReference type="PANTHER" id="PTHR43124:SF3">
    <property type="entry name" value="CHLORAMPHENICOL EFFLUX PUMP RV0191"/>
    <property type="match status" value="1"/>
</dbReference>
<dbReference type="Gene3D" id="1.20.1250.20">
    <property type="entry name" value="MFS general substrate transporter like domains"/>
    <property type="match status" value="2"/>
</dbReference>
<feature type="domain" description="Major facilitator superfamily (MFS) profile" evidence="7">
    <location>
        <begin position="4"/>
        <end position="381"/>
    </location>
</feature>
<keyword evidence="3 6" id="KW-0812">Transmembrane</keyword>
<comment type="caution">
    <text evidence="8">The sequence shown here is derived from an EMBL/GenBank/DDBJ whole genome shotgun (WGS) entry which is preliminary data.</text>
</comment>
<evidence type="ECO:0000256" key="1">
    <source>
        <dbReference type="ARBA" id="ARBA00004651"/>
    </source>
</evidence>
<dbReference type="EMBL" id="SESI01000003">
    <property type="protein sequence ID" value="TQQ79532.1"/>
    <property type="molecule type" value="Genomic_DNA"/>
</dbReference>
<dbReference type="OrthoDB" id="200998at2157"/>
<feature type="transmembrane region" description="Helical" evidence="6">
    <location>
        <begin position="71"/>
        <end position="91"/>
    </location>
</feature>
<proteinExistence type="predicted"/>
<keyword evidence="2" id="KW-1003">Cell membrane</keyword>
<dbReference type="GO" id="GO:0022857">
    <property type="term" value="F:transmembrane transporter activity"/>
    <property type="evidence" value="ECO:0007669"/>
    <property type="project" value="InterPro"/>
</dbReference>
<feature type="transmembrane region" description="Helical" evidence="6">
    <location>
        <begin position="293"/>
        <end position="315"/>
    </location>
</feature>
<dbReference type="InterPro" id="IPR050189">
    <property type="entry name" value="MFS_Efflux_Transporters"/>
</dbReference>
<evidence type="ECO:0000313" key="9">
    <source>
        <dbReference type="Proteomes" id="UP000315385"/>
    </source>
</evidence>
<organism evidence="8 9">
    <name type="scientific">Halonotius roseus</name>
    <dbReference type="NCBI Taxonomy" id="2511997"/>
    <lineage>
        <taxon>Archaea</taxon>
        <taxon>Methanobacteriati</taxon>
        <taxon>Methanobacteriota</taxon>
        <taxon>Stenosarchaea group</taxon>
        <taxon>Halobacteria</taxon>
        <taxon>Halobacteriales</taxon>
        <taxon>Haloferacaceae</taxon>
        <taxon>Halonotius</taxon>
    </lineage>
</organism>
<dbReference type="Proteomes" id="UP000315385">
    <property type="component" value="Unassembled WGS sequence"/>
</dbReference>
<evidence type="ECO:0000313" key="8">
    <source>
        <dbReference type="EMBL" id="TQQ79532.1"/>
    </source>
</evidence>
<evidence type="ECO:0000256" key="5">
    <source>
        <dbReference type="ARBA" id="ARBA00023136"/>
    </source>
</evidence>
<dbReference type="Pfam" id="PF07690">
    <property type="entry name" value="MFS_1"/>
    <property type="match status" value="1"/>
</dbReference>
<reference evidence="8 9" key="1">
    <citation type="submission" date="2019-02" db="EMBL/GenBank/DDBJ databases">
        <title>Halonotius sp. a new haloqrchaeon isolated from saline water.</title>
        <authorList>
            <person name="Duran-Viseras A."/>
            <person name="Sanchez-Porro C."/>
            <person name="Ventosa A."/>
        </authorList>
    </citation>
    <scope>NUCLEOTIDE SEQUENCE [LARGE SCALE GENOMIC DNA]</scope>
    <source>
        <strain evidence="8 9">F9-27</strain>
    </source>
</reference>
<dbReference type="PROSITE" id="PS50850">
    <property type="entry name" value="MFS"/>
    <property type="match status" value="1"/>
</dbReference>
<evidence type="ECO:0000259" key="7">
    <source>
        <dbReference type="PROSITE" id="PS50850"/>
    </source>
</evidence>
<keyword evidence="4 6" id="KW-1133">Transmembrane helix</keyword>
<feature type="transmembrane region" description="Helical" evidence="6">
    <location>
        <begin position="97"/>
        <end position="118"/>
    </location>
</feature>
<accession>A0A544QLS8</accession>
<sequence>MSRRRLFGSLCGLVFFLNLARIIFAPLLDVFIAEFGIGEATAGLIVTLAWVGSASLRLPAGWLLTKVPRHYLVIVSGTILALSAAAAGAAVTVRQLMIGAFFMGTASGVYFVAANPLLSELFPDRVGRVMGIHGAANQVAAVAAAPLVAVSLWVDWRLSLWAIAVGTAVVTVATVVVARRTEMPAAGAADRSLLAGARSEWRIILAALALAGVAVFVWQGVFNFYELYMQSRGLSPNEASTMLTIVFAAGVPAFFVAGELADDLPSVPLLLGIVASFAGCLLLVVAFDGLVALAISSALIGFVIHALFPATDAYILTALPDSARGSAYAVFSSVWMLSQSGGSSVVGELIEVGFAYETVFTAAALVLVATVVVLGGLERAGRLPA</sequence>
<feature type="transmembrane region" description="Helical" evidence="6">
    <location>
        <begin position="327"/>
        <end position="346"/>
    </location>
</feature>
<evidence type="ECO:0000256" key="2">
    <source>
        <dbReference type="ARBA" id="ARBA00022475"/>
    </source>
</evidence>
<dbReference type="RefSeq" id="WP_142444121.1">
    <property type="nucleotide sequence ID" value="NZ_SESI01000003.1"/>
</dbReference>
<dbReference type="AlphaFoldDB" id="A0A544QLS8"/>
<keyword evidence="5 6" id="KW-0472">Membrane</keyword>
<evidence type="ECO:0000256" key="3">
    <source>
        <dbReference type="ARBA" id="ARBA00022692"/>
    </source>
</evidence>
<protein>
    <submittedName>
        <fullName evidence="8">MFS transporter</fullName>
    </submittedName>
</protein>
<feature type="transmembrane region" description="Helical" evidence="6">
    <location>
        <begin position="199"/>
        <end position="219"/>
    </location>
</feature>
<dbReference type="InterPro" id="IPR020846">
    <property type="entry name" value="MFS_dom"/>
</dbReference>
<dbReference type="InterPro" id="IPR011701">
    <property type="entry name" value="MFS"/>
</dbReference>
<dbReference type="GO" id="GO:0005886">
    <property type="term" value="C:plasma membrane"/>
    <property type="evidence" value="ECO:0007669"/>
    <property type="project" value="UniProtKB-SubCell"/>
</dbReference>
<comment type="subcellular location">
    <subcellularLocation>
        <location evidence="1">Cell membrane</location>
        <topology evidence="1">Multi-pass membrane protein</topology>
    </subcellularLocation>
</comment>
<dbReference type="SUPFAM" id="SSF103473">
    <property type="entry name" value="MFS general substrate transporter"/>
    <property type="match status" value="1"/>
</dbReference>
<dbReference type="InterPro" id="IPR036259">
    <property type="entry name" value="MFS_trans_sf"/>
</dbReference>
<feature type="transmembrane region" description="Helical" evidence="6">
    <location>
        <begin position="239"/>
        <end position="257"/>
    </location>
</feature>
<feature type="transmembrane region" description="Helical" evidence="6">
    <location>
        <begin position="269"/>
        <end position="287"/>
    </location>
</feature>
<gene>
    <name evidence="8" type="ORF">EWF95_10995</name>
</gene>
<dbReference type="PANTHER" id="PTHR43124">
    <property type="entry name" value="PURINE EFFLUX PUMP PBUE"/>
    <property type="match status" value="1"/>
</dbReference>
<feature type="transmembrane region" description="Helical" evidence="6">
    <location>
        <begin position="160"/>
        <end position="178"/>
    </location>
</feature>
<keyword evidence="9" id="KW-1185">Reference proteome</keyword>